<feature type="transmembrane region" description="Helical" evidence="1">
    <location>
        <begin position="54"/>
        <end position="72"/>
    </location>
</feature>
<organism evidence="2 3">
    <name type="scientific">Nocardia elegans</name>
    <dbReference type="NCBI Taxonomy" id="300029"/>
    <lineage>
        <taxon>Bacteria</taxon>
        <taxon>Bacillati</taxon>
        <taxon>Actinomycetota</taxon>
        <taxon>Actinomycetes</taxon>
        <taxon>Mycobacteriales</taxon>
        <taxon>Nocardiaceae</taxon>
        <taxon>Nocardia</taxon>
    </lineage>
</organism>
<keyword evidence="3" id="KW-1185">Reference proteome</keyword>
<name>A0ABW6TII5_9NOCA</name>
<dbReference type="EMBL" id="JBIATK010000008">
    <property type="protein sequence ID" value="MFF4025950.1"/>
    <property type="molecule type" value="Genomic_DNA"/>
</dbReference>
<dbReference type="RefSeq" id="WP_228817448.1">
    <property type="nucleotide sequence ID" value="NZ_JADLPS010000007.1"/>
</dbReference>
<keyword evidence="1" id="KW-0812">Transmembrane</keyword>
<evidence type="ECO:0000256" key="1">
    <source>
        <dbReference type="SAM" id="Phobius"/>
    </source>
</evidence>
<feature type="transmembrane region" description="Helical" evidence="1">
    <location>
        <begin position="23"/>
        <end position="42"/>
    </location>
</feature>
<reference evidence="2 3" key="1">
    <citation type="submission" date="2024-10" db="EMBL/GenBank/DDBJ databases">
        <title>The Natural Products Discovery Center: Release of the First 8490 Sequenced Strains for Exploring Actinobacteria Biosynthetic Diversity.</title>
        <authorList>
            <person name="Kalkreuter E."/>
            <person name="Kautsar S.A."/>
            <person name="Yang D."/>
            <person name="Bader C.D."/>
            <person name="Teijaro C.N."/>
            <person name="Fluegel L."/>
            <person name="Davis C.M."/>
            <person name="Simpson J.R."/>
            <person name="Lauterbach L."/>
            <person name="Steele A.D."/>
            <person name="Gui C."/>
            <person name="Meng S."/>
            <person name="Li G."/>
            <person name="Viehrig K."/>
            <person name="Ye F."/>
            <person name="Su P."/>
            <person name="Kiefer A.F."/>
            <person name="Nichols A."/>
            <person name="Cepeda A.J."/>
            <person name="Yan W."/>
            <person name="Fan B."/>
            <person name="Jiang Y."/>
            <person name="Adhikari A."/>
            <person name="Zheng C.-J."/>
            <person name="Schuster L."/>
            <person name="Cowan T.M."/>
            <person name="Smanski M.J."/>
            <person name="Chevrette M.G."/>
            <person name="De Carvalho L.P.S."/>
            <person name="Shen B."/>
        </authorList>
    </citation>
    <scope>NUCLEOTIDE SEQUENCE [LARGE SCALE GENOMIC DNA]</scope>
    <source>
        <strain evidence="2 3">NPDC001867</strain>
    </source>
</reference>
<evidence type="ECO:0000313" key="2">
    <source>
        <dbReference type="EMBL" id="MFF4025950.1"/>
    </source>
</evidence>
<sequence length="74" mass="8014">MLFLLATLLSGSSVLPQAHNTDIYLTALGGVLTLVYMTGLVFRPRRQWLRMGPDSLTVLVVYVLGVVGLALIPT</sequence>
<proteinExistence type="predicted"/>
<keyword evidence="1" id="KW-0472">Membrane</keyword>
<dbReference type="Proteomes" id="UP001602089">
    <property type="component" value="Unassembled WGS sequence"/>
</dbReference>
<comment type="caution">
    <text evidence="2">The sequence shown here is derived from an EMBL/GenBank/DDBJ whole genome shotgun (WGS) entry which is preliminary data.</text>
</comment>
<accession>A0ABW6TII5</accession>
<evidence type="ECO:0000313" key="3">
    <source>
        <dbReference type="Proteomes" id="UP001602089"/>
    </source>
</evidence>
<protein>
    <submittedName>
        <fullName evidence="2">Uncharacterized protein</fullName>
    </submittedName>
</protein>
<gene>
    <name evidence="2" type="ORF">ACFYY5_24185</name>
</gene>
<keyword evidence="1" id="KW-1133">Transmembrane helix</keyword>